<organism evidence="1">
    <name type="scientific">Tanacetum cinerariifolium</name>
    <name type="common">Dalmatian daisy</name>
    <name type="synonym">Chrysanthemum cinerariifolium</name>
    <dbReference type="NCBI Taxonomy" id="118510"/>
    <lineage>
        <taxon>Eukaryota</taxon>
        <taxon>Viridiplantae</taxon>
        <taxon>Streptophyta</taxon>
        <taxon>Embryophyta</taxon>
        <taxon>Tracheophyta</taxon>
        <taxon>Spermatophyta</taxon>
        <taxon>Magnoliopsida</taxon>
        <taxon>eudicotyledons</taxon>
        <taxon>Gunneridae</taxon>
        <taxon>Pentapetalae</taxon>
        <taxon>asterids</taxon>
        <taxon>campanulids</taxon>
        <taxon>Asterales</taxon>
        <taxon>Asteraceae</taxon>
        <taxon>Asteroideae</taxon>
        <taxon>Anthemideae</taxon>
        <taxon>Anthemidinae</taxon>
        <taxon>Tanacetum</taxon>
    </lineage>
</organism>
<accession>A0A699GWH7</accession>
<sequence>MVYFQNYEWYEGLEDGNFKKEALKEKAIVEGSWGHKNRKRKDFCLVKRKFWNRARIHNDNDVSQANQEWFDKHEPMEDDDDIGDLDDYLIPKDAPYYVDKEEERFKERRSKLLGIPYKKPPTFKSEKFEIIKYSFGPAEEYVSIREYEYDI</sequence>
<name>A0A699GWH7_TANCI</name>
<comment type="caution">
    <text evidence="1">The sequence shown here is derived from an EMBL/GenBank/DDBJ whole genome shotgun (WGS) entry which is preliminary data.</text>
</comment>
<protein>
    <submittedName>
        <fullName evidence="1">Uncharacterized protein</fullName>
    </submittedName>
</protein>
<evidence type="ECO:0000313" key="1">
    <source>
        <dbReference type="EMBL" id="GEW11996.1"/>
    </source>
</evidence>
<dbReference type="EMBL" id="BKCJ010045853">
    <property type="protein sequence ID" value="GEW11996.1"/>
    <property type="molecule type" value="Genomic_DNA"/>
</dbReference>
<proteinExistence type="predicted"/>
<gene>
    <name evidence="1" type="ORF">Tci_183972</name>
</gene>
<reference evidence="1" key="1">
    <citation type="journal article" date="2019" name="Sci. Rep.">
        <title>Draft genome of Tanacetum cinerariifolium, the natural source of mosquito coil.</title>
        <authorList>
            <person name="Yamashiro T."/>
            <person name="Shiraishi A."/>
            <person name="Satake H."/>
            <person name="Nakayama K."/>
        </authorList>
    </citation>
    <scope>NUCLEOTIDE SEQUENCE</scope>
</reference>
<dbReference type="AlphaFoldDB" id="A0A699GWH7"/>